<organism evidence="6 7">
    <name type="scientific">Granulicatella seriolae</name>
    <dbReference type="NCBI Taxonomy" id="2967226"/>
    <lineage>
        <taxon>Bacteria</taxon>
        <taxon>Bacillati</taxon>
        <taxon>Bacillota</taxon>
        <taxon>Bacilli</taxon>
        <taxon>Lactobacillales</taxon>
        <taxon>Carnobacteriaceae</taxon>
        <taxon>Granulicatella</taxon>
    </lineage>
</organism>
<comment type="similarity">
    <text evidence="4">Belongs to the GART family.</text>
</comment>
<comment type="function">
    <text evidence="4">Catalyzes the transfer of a formyl group from 10-formyltetrahydrofolate to 5-phospho-ribosyl-glycinamide (GAR), producing 5-phospho-ribosyl-N-formylglycinamide (FGAR) and tetrahydrofolate.</text>
</comment>
<reference evidence="6" key="1">
    <citation type="submission" date="2022-07" db="EMBL/GenBank/DDBJ databases">
        <authorList>
            <person name="Jung M.-Y."/>
            <person name="Lee M."/>
        </authorList>
    </citation>
    <scope>NUCLEOTIDE SEQUENCE</scope>
    <source>
        <strain evidence="6">S8</strain>
    </source>
</reference>
<accession>A0ABT1WN49</accession>
<dbReference type="NCBIfam" id="TIGR00639">
    <property type="entry name" value="PurN"/>
    <property type="match status" value="1"/>
</dbReference>
<dbReference type="EMBL" id="JANHNZ010000003">
    <property type="protein sequence ID" value="MCQ9209926.1"/>
    <property type="molecule type" value="Genomic_DNA"/>
</dbReference>
<name>A0ABT1WN49_9LACT</name>
<dbReference type="PANTHER" id="PTHR43369">
    <property type="entry name" value="PHOSPHORIBOSYLGLYCINAMIDE FORMYLTRANSFERASE"/>
    <property type="match status" value="1"/>
</dbReference>
<evidence type="ECO:0000256" key="1">
    <source>
        <dbReference type="ARBA" id="ARBA00005054"/>
    </source>
</evidence>
<comment type="pathway">
    <text evidence="1 4">Purine metabolism; IMP biosynthesis via de novo pathway; N(2)-formyl-N(1)-(5-phospho-D-ribosyl)glycinamide from N(1)-(5-phospho-D-ribosyl)glycinamide (10-formyl THF route): step 1/1.</text>
</comment>
<keyword evidence="3 4" id="KW-0658">Purine biosynthesis</keyword>
<reference evidence="6" key="2">
    <citation type="journal article" date="2023" name="Curr. Microbiol.">
        <title>Granulicatella seriolae sp. nov., a Novel Facultative Anaerobe Isolated from Yellowtail Marine Fish.</title>
        <authorList>
            <person name="Lee M."/>
            <person name="Choi Y.J."/>
            <person name="Farooq A."/>
            <person name="Jeong J.B."/>
            <person name="Jung M.Y."/>
        </authorList>
    </citation>
    <scope>NUCLEOTIDE SEQUENCE</scope>
    <source>
        <strain evidence="6">S8</strain>
    </source>
</reference>
<dbReference type="HAMAP" id="MF_01930">
    <property type="entry name" value="PurN"/>
    <property type="match status" value="1"/>
</dbReference>
<dbReference type="CDD" id="cd08645">
    <property type="entry name" value="FMT_core_GART"/>
    <property type="match status" value="1"/>
</dbReference>
<proteinExistence type="inferred from homology"/>
<feature type="site" description="Raises pKa of active site His" evidence="4">
    <location>
        <position position="144"/>
    </location>
</feature>
<dbReference type="SUPFAM" id="SSF53328">
    <property type="entry name" value="Formyltransferase"/>
    <property type="match status" value="1"/>
</dbReference>
<dbReference type="InterPro" id="IPR002376">
    <property type="entry name" value="Formyl_transf_N"/>
</dbReference>
<evidence type="ECO:0000313" key="6">
    <source>
        <dbReference type="EMBL" id="MCQ9209926.1"/>
    </source>
</evidence>
<evidence type="ECO:0000256" key="2">
    <source>
        <dbReference type="ARBA" id="ARBA00022679"/>
    </source>
</evidence>
<dbReference type="InterPro" id="IPR036477">
    <property type="entry name" value="Formyl_transf_N_sf"/>
</dbReference>
<evidence type="ECO:0000259" key="5">
    <source>
        <dbReference type="Pfam" id="PF00551"/>
    </source>
</evidence>
<feature type="active site" description="Proton donor" evidence="4">
    <location>
        <position position="108"/>
    </location>
</feature>
<gene>
    <name evidence="4 6" type="primary">purN</name>
    <name evidence="6" type="ORF">NPA36_05110</name>
</gene>
<dbReference type="Proteomes" id="UP001059480">
    <property type="component" value="Unassembled WGS sequence"/>
</dbReference>
<comment type="catalytic activity">
    <reaction evidence="4">
        <text>N(1)-(5-phospho-beta-D-ribosyl)glycinamide + (6R)-10-formyltetrahydrofolate = N(2)-formyl-N(1)-(5-phospho-beta-D-ribosyl)glycinamide + (6S)-5,6,7,8-tetrahydrofolate + H(+)</text>
        <dbReference type="Rhea" id="RHEA:15053"/>
        <dbReference type="ChEBI" id="CHEBI:15378"/>
        <dbReference type="ChEBI" id="CHEBI:57453"/>
        <dbReference type="ChEBI" id="CHEBI:143788"/>
        <dbReference type="ChEBI" id="CHEBI:147286"/>
        <dbReference type="ChEBI" id="CHEBI:195366"/>
        <dbReference type="EC" id="2.1.2.2"/>
    </reaction>
</comment>
<feature type="binding site" evidence="4">
    <location>
        <begin position="89"/>
        <end position="92"/>
    </location>
    <ligand>
        <name>(6R)-10-formyltetrahydrofolate</name>
        <dbReference type="ChEBI" id="CHEBI:195366"/>
    </ligand>
</feature>
<reference evidence="6" key="3">
    <citation type="journal article" date="2023" name="Microbiol. Resour. Announc.">
        <title>Draft Genome Sequence of Granulicatella sp. Strain S8, Isolated from a Marine Fish, Seriola quinqueradiata.</title>
        <authorList>
            <person name="Lee M."/>
            <person name="Farooq A."/>
            <person name="Jeong J.B."/>
            <person name="Jung M.Y."/>
        </authorList>
    </citation>
    <scope>NUCLEOTIDE SEQUENCE</scope>
    <source>
        <strain evidence="6">S8</strain>
    </source>
</reference>
<protein>
    <recommendedName>
        <fullName evidence="4">Phosphoribosylglycinamide formyltransferase</fullName>
        <ecNumber evidence="4">2.1.2.2</ecNumber>
    </recommendedName>
    <alternativeName>
        <fullName evidence="4">5'-phosphoribosylglycinamide transformylase</fullName>
    </alternativeName>
    <alternativeName>
        <fullName evidence="4">GAR transformylase</fullName>
        <shortName evidence="4">GART</shortName>
    </alternativeName>
</protein>
<feature type="binding site" evidence="4">
    <location>
        <position position="64"/>
    </location>
    <ligand>
        <name>(6R)-10-formyltetrahydrofolate</name>
        <dbReference type="ChEBI" id="CHEBI:195366"/>
    </ligand>
</feature>
<keyword evidence="7" id="KW-1185">Reference proteome</keyword>
<feature type="domain" description="Formyl transferase N-terminal" evidence="5">
    <location>
        <begin position="1"/>
        <end position="181"/>
    </location>
</feature>
<evidence type="ECO:0000256" key="3">
    <source>
        <dbReference type="ARBA" id="ARBA00022755"/>
    </source>
</evidence>
<dbReference type="GO" id="GO:0004644">
    <property type="term" value="F:phosphoribosylglycinamide formyltransferase activity"/>
    <property type="evidence" value="ECO:0007669"/>
    <property type="project" value="UniProtKB-EC"/>
</dbReference>
<dbReference type="Pfam" id="PF00551">
    <property type="entry name" value="Formyl_trans_N"/>
    <property type="match status" value="1"/>
</dbReference>
<dbReference type="EC" id="2.1.2.2" evidence="4"/>
<evidence type="ECO:0000313" key="7">
    <source>
        <dbReference type="Proteomes" id="UP001059480"/>
    </source>
</evidence>
<feature type="binding site" evidence="4">
    <location>
        <position position="106"/>
    </location>
    <ligand>
        <name>(6R)-10-formyltetrahydrofolate</name>
        <dbReference type="ChEBI" id="CHEBI:195366"/>
    </ligand>
</feature>
<feature type="binding site" evidence="4">
    <location>
        <begin position="11"/>
        <end position="13"/>
    </location>
    <ligand>
        <name>N(1)-(5-phospho-beta-D-ribosyl)glycinamide</name>
        <dbReference type="ChEBI" id="CHEBI:143788"/>
    </ligand>
</feature>
<evidence type="ECO:0000256" key="4">
    <source>
        <dbReference type="HAMAP-Rule" id="MF_01930"/>
    </source>
</evidence>
<dbReference type="PANTHER" id="PTHR43369:SF2">
    <property type="entry name" value="PHOSPHORIBOSYLGLYCINAMIDE FORMYLTRANSFERASE"/>
    <property type="match status" value="1"/>
</dbReference>
<dbReference type="Gene3D" id="3.40.50.170">
    <property type="entry name" value="Formyl transferase, N-terminal domain"/>
    <property type="match status" value="1"/>
</dbReference>
<dbReference type="InterPro" id="IPR004607">
    <property type="entry name" value="GART"/>
</dbReference>
<comment type="caution">
    <text evidence="6">The sequence shown here is derived from an EMBL/GenBank/DDBJ whole genome shotgun (WGS) entry which is preliminary data.</text>
</comment>
<dbReference type="RefSeq" id="WP_256945032.1">
    <property type="nucleotide sequence ID" value="NZ_JANHNZ010000003.1"/>
</dbReference>
<sequence>MRLAVFASGNGSNFSAIQEAILSKELSADIACVICDQKDAGIYQRAKDAGIPIYYFDIKTFSSKKEYEKAIIAQLDKEMVELIILAGYMRIVGSTLLEAFPKRILNIHPSYLPAFPGKQGIRDAFEAGVDQTGVTIHIVDEGVDSGPILAQEKLPILSTDSLATLEAKIHGIEHRLYSKTIQDYINQLKTRRTYDTSIN</sequence>
<keyword evidence="2 4" id="KW-0808">Transferase</keyword>